<evidence type="ECO:0000256" key="3">
    <source>
        <dbReference type="ARBA" id="ARBA00022525"/>
    </source>
</evidence>
<name>A0AAN8YUD0_9MAGN</name>
<dbReference type="GO" id="GO:0019722">
    <property type="term" value="P:calcium-mediated signaling"/>
    <property type="evidence" value="ECO:0007669"/>
    <property type="project" value="TreeGrafter"/>
</dbReference>
<dbReference type="GO" id="GO:0005576">
    <property type="term" value="C:extracellular region"/>
    <property type="evidence" value="ECO:0007669"/>
    <property type="project" value="UniProtKB-SubCell"/>
</dbReference>
<keyword evidence="4" id="KW-0372">Hormone</keyword>
<dbReference type="InterPro" id="IPR008801">
    <property type="entry name" value="RALF"/>
</dbReference>
<evidence type="ECO:0000256" key="6">
    <source>
        <dbReference type="ARBA" id="ARBA00023157"/>
    </source>
</evidence>
<dbReference type="EMBL" id="JBAMMX010000027">
    <property type="protein sequence ID" value="KAK6913381.1"/>
    <property type="molecule type" value="Genomic_DNA"/>
</dbReference>
<keyword evidence="3" id="KW-0964">Secreted</keyword>
<keyword evidence="9" id="KW-1185">Reference proteome</keyword>
<organism evidence="8 9">
    <name type="scientific">Dillenia turbinata</name>
    <dbReference type="NCBI Taxonomy" id="194707"/>
    <lineage>
        <taxon>Eukaryota</taxon>
        <taxon>Viridiplantae</taxon>
        <taxon>Streptophyta</taxon>
        <taxon>Embryophyta</taxon>
        <taxon>Tracheophyta</taxon>
        <taxon>Spermatophyta</taxon>
        <taxon>Magnoliopsida</taxon>
        <taxon>eudicotyledons</taxon>
        <taxon>Gunneridae</taxon>
        <taxon>Pentapetalae</taxon>
        <taxon>Dilleniales</taxon>
        <taxon>Dilleniaceae</taxon>
        <taxon>Dillenia</taxon>
    </lineage>
</organism>
<comment type="subcellular location">
    <subcellularLocation>
        <location evidence="1">Secreted</location>
    </subcellularLocation>
</comment>
<dbReference type="Pfam" id="PF05498">
    <property type="entry name" value="RALF"/>
    <property type="match status" value="1"/>
</dbReference>
<comment type="caution">
    <text evidence="8">The sequence shown here is derived from an EMBL/GenBank/DDBJ whole genome shotgun (WGS) entry which is preliminary data.</text>
</comment>
<evidence type="ECO:0000256" key="7">
    <source>
        <dbReference type="SAM" id="SignalP"/>
    </source>
</evidence>
<proteinExistence type="inferred from homology"/>
<feature type="chain" id="PRO_5042867384" evidence="7">
    <location>
        <begin position="25"/>
        <end position="150"/>
    </location>
</feature>
<dbReference type="GO" id="GO:0005179">
    <property type="term" value="F:hormone activity"/>
    <property type="evidence" value="ECO:0007669"/>
    <property type="project" value="UniProtKB-KW"/>
</dbReference>
<dbReference type="GO" id="GO:0009506">
    <property type="term" value="C:plasmodesma"/>
    <property type="evidence" value="ECO:0007669"/>
    <property type="project" value="TreeGrafter"/>
</dbReference>
<keyword evidence="5 7" id="KW-0732">Signal</keyword>
<evidence type="ECO:0000313" key="8">
    <source>
        <dbReference type="EMBL" id="KAK6913381.1"/>
    </source>
</evidence>
<comment type="similarity">
    <text evidence="2">Belongs to the plant rapid alkalinization factor (RALF) family.</text>
</comment>
<dbReference type="AlphaFoldDB" id="A0AAN8YUD0"/>
<reference evidence="8 9" key="1">
    <citation type="submission" date="2023-12" db="EMBL/GenBank/DDBJ databases">
        <title>A high-quality genome assembly for Dillenia turbinata (Dilleniales).</title>
        <authorList>
            <person name="Chanderbali A."/>
        </authorList>
    </citation>
    <scope>NUCLEOTIDE SEQUENCE [LARGE SCALE GENOMIC DNA]</scope>
    <source>
        <strain evidence="8">LSX21</strain>
        <tissue evidence="8">Leaf</tissue>
    </source>
</reference>
<keyword evidence="6" id="KW-1015">Disulfide bond</keyword>
<dbReference type="Proteomes" id="UP001370490">
    <property type="component" value="Unassembled WGS sequence"/>
</dbReference>
<accession>A0AAN8YUD0</accession>
<evidence type="ECO:0000256" key="5">
    <source>
        <dbReference type="ARBA" id="ARBA00022729"/>
    </source>
</evidence>
<gene>
    <name evidence="8" type="ORF">RJ641_022982</name>
</gene>
<dbReference type="PANTHER" id="PTHR33136">
    <property type="entry name" value="RAPID ALKALINIZATION FACTOR-LIKE"/>
    <property type="match status" value="1"/>
</dbReference>
<evidence type="ECO:0000256" key="4">
    <source>
        <dbReference type="ARBA" id="ARBA00022702"/>
    </source>
</evidence>
<evidence type="ECO:0000256" key="2">
    <source>
        <dbReference type="ARBA" id="ARBA00009178"/>
    </source>
</evidence>
<sequence length="150" mass="16506">MRRTGDSLALMAMIFLVYALNVSAAVMASVAISSDRKWECNGTIGECFIGEQLEMLMDSEISRRQLESTNPTTNALNPGQAVCGREPYASCLPNEQKNVNRGCSAYDGCRLVVTHEDGLGNFHKNKESNPNSMSGHTLTTIFLLCFFIFL</sequence>
<protein>
    <submittedName>
        <fullName evidence="8">Rapid ALkalinization Factor</fullName>
    </submittedName>
</protein>
<evidence type="ECO:0000256" key="1">
    <source>
        <dbReference type="ARBA" id="ARBA00004613"/>
    </source>
</evidence>
<evidence type="ECO:0000313" key="9">
    <source>
        <dbReference type="Proteomes" id="UP001370490"/>
    </source>
</evidence>
<feature type="signal peptide" evidence="7">
    <location>
        <begin position="1"/>
        <end position="24"/>
    </location>
</feature>
<dbReference type="PANTHER" id="PTHR33136:SF4">
    <property type="entry name" value="PROTEIN RALF-LIKE 32"/>
    <property type="match status" value="1"/>
</dbReference>